<name>A0AAV1REY5_9ROSI</name>
<dbReference type="Proteomes" id="UP001314170">
    <property type="component" value="Unassembled WGS sequence"/>
</dbReference>
<evidence type="ECO:0000313" key="2">
    <source>
        <dbReference type="Proteomes" id="UP001314170"/>
    </source>
</evidence>
<feature type="non-terminal residue" evidence="1">
    <location>
        <position position="1"/>
    </location>
</feature>
<comment type="caution">
    <text evidence="1">The sequence shown here is derived from an EMBL/GenBank/DDBJ whole genome shotgun (WGS) entry which is preliminary data.</text>
</comment>
<gene>
    <name evidence="1" type="ORF">DCAF_LOCUS10331</name>
</gene>
<protein>
    <submittedName>
        <fullName evidence="1">Uncharacterized protein</fullName>
    </submittedName>
</protein>
<dbReference type="AlphaFoldDB" id="A0AAV1REY5"/>
<feature type="non-terminal residue" evidence="1">
    <location>
        <position position="60"/>
    </location>
</feature>
<keyword evidence="2" id="KW-1185">Reference proteome</keyword>
<sequence>IPLHGKVRADYGLPETKTRPYEASLGLDLVDRHVKSNGFSFGSNGAVCMCLSLYISPLST</sequence>
<dbReference type="EMBL" id="CAWUPB010000957">
    <property type="protein sequence ID" value="CAK7335339.1"/>
    <property type="molecule type" value="Genomic_DNA"/>
</dbReference>
<evidence type="ECO:0000313" key="1">
    <source>
        <dbReference type="EMBL" id="CAK7335339.1"/>
    </source>
</evidence>
<reference evidence="1 2" key="1">
    <citation type="submission" date="2024-01" db="EMBL/GenBank/DDBJ databases">
        <authorList>
            <person name="Waweru B."/>
        </authorList>
    </citation>
    <scope>NUCLEOTIDE SEQUENCE [LARGE SCALE GENOMIC DNA]</scope>
</reference>
<proteinExistence type="predicted"/>
<organism evidence="1 2">
    <name type="scientific">Dovyalis caffra</name>
    <dbReference type="NCBI Taxonomy" id="77055"/>
    <lineage>
        <taxon>Eukaryota</taxon>
        <taxon>Viridiplantae</taxon>
        <taxon>Streptophyta</taxon>
        <taxon>Embryophyta</taxon>
        <taxon>Tracheophyta</taxon>
        <taxon>Spermatophyta</taxon>
        <taxon>Magnoliopsida</taxon>
        <taxon>eudicotyledons</taxon>
        <taxon>Gunneridae</taxon>
        <taxon>Pentapetalae</taxon>
        <taxon>rosids</taxon>
        <taxon>fabids</taxon>
        <taxon>Malpighiales</taxon>
        <taxon>Salicaceae</taxon>
        <taxon>Flacourtieae</taxon>
        <taxon>Dovyalis</taxon>
    </lineage>
</organism>
<accession>A0AAV1REY5</accession>